<dbReference type="Proteomes" id="UP000002218">
    <property type="component" value="Chromosome"/>
</dbReference>
<dbReference type="SUPFAM" id="SSF53850">
    <property type="entry name" value="Periplasmic binding protein-like II"/>
    <property type="match status" value="1"/>
</dbReference>
<dbReference type="InterPro" id="IPR050950">
    <property type="entry name" value="HTH-type_LysR_regulators"/>
</dbReference>
<dbReference type="STRING" id="479431.Namu_4609"/>
<evidence type="ECO:0000256" key="4">
    <source>
        <dbReference type="ARBA" id="ARBA00023163"/>
    </source>
</evidence>
<evidence type="ECO:0000313" key="6">
    <source>
        <dbReference type="EMBL" id="ACV80888.1"/>
    </source>
</evidence>
<dbReference type="InParanoid" id="C8X6Z0"/>
<dbReference type="KEGG" id="nml:Namu_4609"/>
<dbReference type="PROSITE" id="PS50931">
    <property type="entry name" value="HTH_LYSR"/>
    <property type="match status" value="1"/>
</dbReference>
<dbReference type="InterPro" id="IPR036388">
    <property type="entry name" value="WH-like_DNA-bd_sf"/>
</dbReference>
<organism evidence="6 7">
    <name type="scientific">Nakamurella multipartita (strain ATCC 700099 / DSM 44233 / CIP 104796 / JCM 9543 / NBRC 105858 / Y-104)</name>
    <name type="common">Microsphaera multipartita</name>
    <dbReference type="NCBI Taxonomy" id="479431"/>
    <lineage>
        <taxon>Bacteria</taxon>
        <taxon>Bacillati</taxon>
        <taxon>Actinomycetota</taxon>
        <taxon>Actinomycetes</taxon>
        <taxon>Nakamurellales</taxon>
        <taxon>Nakamurellaceae</taxon>
        <taxon>Nakamurella</taxon>
    </lineage>
</organism>
<dbReference type="FunCoup" id="C8X6Z0">
    <property type="interactions" value="14"/>
</dbReference>
<keyword evidence="7" id="KW-1185">Reference proteome</keyword>
<dbReference type="HOGENOM" id="CLU_039613_6_4_11"/>
<gene>
    <name evidence="6" type="ordered locus">Namu_4609</name>
</gene>
<evidence type="ECO:0000259" key="5">
    <source>
        <dbReference type="PROSITE" id="PS50931"/>
    </source>
</evidence>
<dbReference type="InterPro" id="IPR005119">
    <property type="entry name" value="LysR_subst-bd"/>
</dbReference>
<dbReference type="RefSeq" id="WP_015749703.1">
    <property type="nucleotide sequence ID" value="NC_013235.1"/>
</dbReference>
<dbReference type="SUPFAM" id="SSF46785">
    <property type="entry name" value="Winged helix' DNA-binding domain"/>
    <property type="match status" value="1"/>
</dbReference>
<dbReference type="GO" id="GO:0003700">
    <property type="term" value="F:DNA-binding transcription factor activity"/>
    <property type="evidence" value="ECO:0007669"/>
    <property type="project" value="InterPro"/>
</dbReference>
<keyword evidence="2" id="KW-0805">Transcription regulation</keyword>
<dbReference type="Gene3D" id="1.10.10.10">
    <property type="entry name" value="Winged helix-like DNA-binding domain superfamily/Winged helix DNA-binding domain"/>
    <property type="match status" value="1"/>
</dbReference>
<dbReference type="GO" id="GO:0003677">
    <property type="term" value="F:DNA binding"/>
    <property type="evidence" value="ECO:0007669"/>
    <property type="project" value="UniProtKB-KW"/>
</dbReference>
<evidence type="ECO:0000256" key="2">
    <source>
        <dbReference type="ARBA" id="ARBA00023015"/>
    </source>
</evidence>
<dbReference type="OrthoDB" id="3181812at2"/>
<reference evidence="6 7" key="2">
    <citation type="journal article" date="2010" name="Stand. Genomic Sci.">
        <title>Complete genome sequence of Nakamurella multipartita type strain (Y-104).</title>
        <authorList>
            <person name="Tice H."/>
            <person name="Mayilraj S."/>
            <person name="Sims D."/>
            <person name="Lapidus A."/>
            <person name="Nolan M."/>
            <person name="Lucas S."/>
            <person name="Glavina Del Rio T."/>
            <person name="Copeland A."/>
            <person name="Cheng J.F."/>
            <person name="Meincke L."/>
            <person name="Bruce D."/>
            <person name="Goodwin L."/>
            <person name="Pitluck S."/>
            <person name="Ivanova N."/>
            <person name="Mavromatis K."/>
            <person name="Ovchinnikova G."/>
            <person name="Pati A."/>
            <person name="Chen A."/>
            <person name="Palaniappan K."/>
            <person name="Land M."/>
            <person name="Hauser L."/>
            <person name="Chang Y.J."/>
            <person name="Jeffries C.D."/>
            <person name="Detter J.C."/>
            <person name="Brettin T."/>
            <person name="Rohde M."/>
            <person name="Goker M."/>
            <person name="Bristow J."/>
            <person name="Eisen J.A."/>
            <person name="Markowitz V."/>
            <person name="Hugenholtz P."/>
            <person name="Kyrpides N.C."/>
            <person name="Klenk H.P."/>
            <person name="Chen F."/>
        </authorList>
    </citation>
    <scope>NUCLEOTIDE SEQUENCE [LARGE SCALE GENOMIC DNA]</scope>
    <source>
        <strain evidence="7">ATCC 700099 / DSM 44233 / CIP 104796 / JCM 9543 / NBRC 105858 / Y-104</strain>
    </source>
</reference>
<dbReference type="eggNOG" id="COG0583">
    <property type="taxonomic scope" value="Bacteria"/>
</dbReference>
<dbReference type="CDD" id="cd08436">
    <property type="entry name" value="PBP2_LTTR_like_3"/>
    <property type="match status" value="1"/>
</dbReference>
<dbReference type="PANTHER" id="PTHR30419">
    <property type="entry name" value="HTH-TYPE TRANSCRIPTIONAL REGULATOR YBHD"/>
    <property type="match status" value="1"/>
</dbReference>
<reference evidence="7" key="1">
    <citation type="submission" date="2009-09" db="EMBL/GenBank/DDBJ databases">
        <title>The complete genome of Nakamurella multipartita DSM 44233.</title>
        <authorList>
            <consortium name="US DOE Joint Genome Institute (JGI-PGF)"/>
            <person name="Lucas S."/>
            <person name="Copeland A."/>
            <person name="Lapidus A."/>
            <person name="Glavina del Rio T."/>
            <person name="Dalin E."/>
            <person name="Tice H."/>
            <person name="Bruce D."/>
            <person name="Goodwin L."/>
            <person name="Pitluck S."/>
            <person name="Kyrpides N."/>
            <person name="Mavromatis K."/>
            <person name="Ivanova N."/>
            <person name="Ovchinnikova G."/>
            <person name="Sims D."/>
            <person name="Meincke L."/>
            <person name="Brettin T."/>
            <person name="Detter J.C."/>
            <person name="Han C."/>
            <person name="Larimer F."/>
            <person name="Land M."/>
            <person name="Hauser L."/>
            <person name="Markowitz V."/>
            <person name="Cheng J.-F."/>
            <person name="Hugenholtz P."/>
            <person name="Woyke T."/>
            <person name="Wu D."/>
            <person name="Klenk H.-P."/>
            <person name="Eisen J.A."/>
        </authorList>
    </citation>
    <scope>NUCLEOTIDE SEQUENCE [LARGE SCALE GENOMIC DNA]</scope>
    <source>
        <strain evidence="7">ATCC 700099 / DSM 44233 / CIP 104796 / JCM 9543 / NBRC 105858 / Y-104</strain>
    </source>
</reference>
<accession>C8X6Z0</accession>
<dbReference type="InterPro" id="IPR000847">
    <property type="entry name" value="LysR_HTH_N"/>
</dbReference>
<dbReference type="Pfam" id="PF00126">
    <property type="entry name" value="HTH_1"/>
    <property type="match status" value="1"/>
</dbReference>
<dbReference type="PRINTS" id="PR00039">
    <property type="entry name" value="HTHLYSR"/>
</dbReference>
<dbReference type="GO" id="GO:0005829">
    <property type="term" value="C:cytosol"/>
    <property type="evidence" value="ECO:0007669"/>
    <property type="project" value="TreeGrafter"/>
</dbReference>
<name>C8X6Z0_NAKMY</name>
<evidence type="ECO:0000256" key="3">
    <source>
        <dbReference type="ARBA" id="ARBA00023125"/>
    </source>
</evidence>
<comment type="similarity">
    <text evidence="1">Belongs to the LysR transcriptional regulatory family.</text>
</comment>
<dbReference type="Gene3D" id="3.40.190.290">
    <property type="match status" value="1"/>
</dbReference>
<dbReference type="Pfam" id="PF03466">
    <property type="entry name" value="LysR_substrate"/>
    <property type="match status" value="1"/>
</dbReference>
<sequence>MELHQLRYFLAVVDEGSFSAAAQAVRISQSGVSTQIQKLERELGVSLIDRSPRRVTLTPAGRALLPAIRSVLTAVAQVSATAHDLRGLVVGSLRIGTVTGLAWPRLVDALAALHTRHPGVDLRLHEGNSDDLVAGVRDGRLDIAVAGWAGEPPPGLPSRIVIDDALVAIVAPGHRWADRAAVDPGELGVVDLIALPAGTGARTALDAVLARAGAAADPRWEVSAPATVRMLAARDLGVGVLSATTCAGWDDVVALPIDDPLARSRFGLLWSARPGRAARALLQQLDPDL</sequence>
<dbReference type="AlphaFoldDB" id="C8X6Z0"/>
<keyword evidence="4" id="KW-0804">Transcription</keyword>
<evidence type="ECO:0000256" key="1">
    <source>
        <dbReference type="ARBA" id="ARBA00009437"/>
    </source>
</evidence>
<dbReference type="FunFam" id="1.10.10.10:FF:000001">
    <property type="entry name" value="LysR family transcriptional regulator"/>
    <property type="match status" value="1"/>
</dbReference>
<protein>
    <submittedName>
        <fullName evidence="6">Transcriptional regulator, LysR family</fullName>
    </submittedName>
</protein>
<evidence type="ECO:0000313" key="7">
    <source>
        <dbReference type="Proteomes" id="UP000002218"/>
    </source>
</evidence>
<feature type="domain" description="HTH lysR-type" evidence="5">
    <location>
        <begin position="1"/>
        <end position="58"/>
    </location>
</feature>
<keyword evidence="3" id="KW-0238">DNA-binding</keyword>
<dbReference type="InterPro" id="IPR036390">
    <property type="entry name" value="WH_DNA-bd_sf"/>
</dbReference>
<dbReference type="EMBL" id="CP001737">
    <property type="protein sequence ID" value="ACV80888.1"/>
    <property type="molecule type" value="Genomic_DNA"/>
</dbReference>
<proteinExistence type="inferred from homology"/>